<reference evidence="3 4" key="1">
    <citation type="submission" date="2021-06" db="EMBL/GenBank/DDBJ databases">
        <authorList>
            <person name="Sun Q."/>
            <person name="Li D."/>
        </authorList>
    </citation>
    <scope>NUCLEOTIDE SEQUENCE [LARGE SCALE GENOMIC DNA]</scope>
    <source>
        <strain evidence="3 4">MSJ-11</strain>
    </source>
</reference>
<name>A0ABS6EE30_9CLOT</name>
<evidence type="ECO:0000313" key="4">
    <source>
        <dbReference type="Proteomes" id="UP000726170"/>
    </source>
</evidence>
<dbReference type="Proteomes" id="UP000726170">
    <property type="component" value="Unassembled WGS sequence"/>
</dbReference>
<sequence>MFGDIDKSLKTFSEKIELVLCKSNKEEEIAFLNEAYGVKITKKYRETDELEFYIPHYIQFQYKQIKNPNWDLINGWYTIKLNNEQYFVIDKVKLVGEDKETMYVHCYSEEYVLSKVNIEIDVATTWQLRSDDIETGEGIFTEILPQYVKNWTLGTVEHKAEYADEELGQLHKKYRIFDGMKKSWLDFLLNDVQKSYECVLEFDTLNNKINIYNDKDSEEDKQRKNKGLYISNENYLKNIVKIEKSDEIVTRLYVYGKDNLNIASYNPTGQLYIEDYSYFKNKKYMSQDLIEALDKYEEKLTENTSVFYNLLEELNELVVESVELENKKDELESEKDLLELERDVLIKQLERLYGIGENEISNLLNIKAETDEEREEIAKFQNNILNLTLKISAKDQEIENQKVLIENKENQIESKNNDINQVRVSLSKKNNFTEEQLKKLEKLTFQQTWANTNYFNVKELYFAGKHALSKISSPPIEFETDVVDFLDVVECQHDWNKLVKGDYINIFHSKLGIDIVVKLVKIEYDRDGKKINLTFSNKDDHDDAEKFISNMLNKFNNSNTTIDIFKGNWDKGSYGYDLVTQMRESALDAAKNKILSQNPHQKISIDGHGIWCKDGDNEDRQLRIVADLLVMTTDGFKTVDLAISPQGIVGQKIVGKIVASNQLIITNRDSNGDHTFMVNDSHMEAYNMDLSLLSKNKMNRIYLNPEEGIKIQRKDSSIWKDTMWLDMDGKVHAESFVVMNTNSVLDDNGLRIDNGCIWINNKSGDDIFKVNTDGEVDANGRFRVFRYDISQNKICLADLYKDTAKGGKLLINDWNGNINAFLGSAPDYTYTGGFFKLYNGDKAKERIEIGIHSLNDMGVMKIKNNQSKKIVEITGNDSGGTIKLNNKEEKTKLFISSQDESFNQGIIKLYGEDDKEKIIIKAKSSVDNVSGMLSGDRKTGGFIQFRSYDNSQEFFITANNENNFGMYDKFGSAFEINHSSGATIMSNQRKTSISLTDDGMSLNTTNINGLRIAYFSGGEIKGAPTHTYMLPVLFRASSSFSGTGGTTINHNFGDTNYSVSITPTGGTPEGNIGEIRVVKSATSVTVYNSGSSRSGFDFIVLK</sequence>
<gene>
    <name evidence="3" type="ORF">KQI86_03935</name>
</gene>
<dbReference type="RefSeq" id="WP_216437844.1">
    <property type="nucleotide sequence ID" value="NZ_JAHLQF010000001.1"/>
</dbReference>
<feature type="domain" description="YOMG-like N-terminal" evidence="2">
    <location>
        <begin position="20"/>
        <end position="106"/>
    </location>
</feature>
<dbReference type="EMBL" id="JAHLQF010000001">
    <property type="protein sequence ID" value="MBU5483466.1"/>
    <property type="molecule type" value="Genomic_DNA"/>
</dbReference>
<accession>A0ABS6EE30</accession>
<proteinExistence type="predicted"/>
<dbReference type="Pfam" id="PF24049">
    <property type="entry name" value="YOMG_N"/>
    <property type="match status" value="1"/>
</dbReference>
<evidence type="ECO:0000256" key="1">
    <source>
        <dbReference type="SAM" id="Coils"/>
    </source>
</evidence>
<protein>
    <recommendedName>
        <fullName evidence="2">YOMG-like N-terminal domain-containing protein</fullName>
    </recommendedName>
</protein>
<keyword evidence="4" id="KW-1185">Reference proteome</keyword>
<keyword evidence="1" id="KW-0175">Coiled coil</keyword>
<feature type="coiled-coil region" evidence="1">
    <location>
        <begin position="314"/>
        <end position="443"/>
    </location>
</feature>
<comment type="caution">
    <text evidence="3">The sequence shown here is derived from an EMBL/GenBank/DDBJ whole genome shotgun (WGS) entry which is preliminary data.</text>
</comment>
<evidence type="ECO:0000259" key="2">
    <source>
        <dbReference type="Pfam" id="PF24049"/>
    </source>
</evidence>
<evidence type="ECO:0000313" key="3">
    <source>
        <dbReference type="EMBL" id="MBU5483466.1"/>
    </source>
</evidence>
<organism evidence="3 4">
    <name type="scientific">Clostridium mobile</name>
    <dbReference type="NCBI Taxonomy" id="2841512"/>
    <lineage>
        <taxon>Bacteria</taxon>
        <taxon>Bacillati</taxon>
        <taxon>Bacillota</taxon>
        <taxon>Clostridia</taxon>
        <taxon>Eubacteriales</taxon>
        <taxon>Clostridiaceae</taxon>
        <taxon>Clostridium</taxon>
    </lineage>
</organism>
<dbReference type="InterPro" id="IPR057796">
    <property type="entry name" value="YOMG-like_N"/>
</dbReference>